<protein>
    <submittedName>
        <fullName evidence="2">Uncharacterized protein</fullName>
    </submittedName>
</protein>
<accession>A0A1I2HN86</accession>
<feature type="compositionally biased region" description="Low complexity" evidence="1">
    <location>
        <begin position="1"/>
        <end position="14"/>
    </location>
</feature>
<dbReference type="Proteomes" id="UP000199400">
    <property type="component" value="Unassembled WGS sequence"/>
</dbReference>
<keyword evidence="3" id="KW-1185">Reference proteome</keyword>
<evidence type="ECO:0000313" key="3">
    <source>
        <dbReference type="Proteomes" id="UP000199400"/>
    </source>
</evidence>
<name>A0A1I2HN86_9BACT</name>
<reference evidence="3" key="1">
    <citation type="submission" date="2016-10" db="EMBL/GenBank/DDBJ databases">
        <authorList>
            <person name="Varghese N."/>
            <person name="Submissions S."/>
        </authorList>
    </citation>
    <scope>NUCLEOTIDE SEQUENCE [LARGE SCALE GENOMIC DNA]</scope>
    <source>
        <strain evidence="3">ATCC 25963</strain>
    </source>
</reference>
<feature type="region of interest" description="Disordered" evidence="1">
    <location>
        <begin position="1"/>
        <end position="21"/>
    </location>
</feature>
<gene>
    <name evidence="2" type="ORF">SAMN02745121_08062</name>
</gene>
<evidence type="ECO:0000313" key="2">
    <source>
        <dbReference type="EMBL" id="SFF30978.1"/>
    </source>
</evidence>
<dbReference type="EMBL" id="FOMX01000045">
    <property type="protein sequence ID" value="SFF30978.1"/>
    <property type="molecule type" value="Genomic_DNA"/>
</dbReference>
<sequence>MSTASPPRSGSSPRSRPDANTTLYFIKGSPDAEGRFGVDVAMLGRGPGPDYSALLADNQATPLELYMAVRGDERPVPADLELAHAWEVERSRPGDTAPRRLAVPTLDPQFAYGPSDYTCLSWSNFQQYMSTRFPNDSGRDLTLASSTAVSGGNVWTDPYQYDSKADLVACNYMTISNDPGYTDLIIANVCYWDGPGPAGIEVGCLEGDLHNGWYVREIYSRSPGTRYYITVDPVGATPLQSFMGILKANL</sequence>
<organism evidence="2 3">
    <name type="scientific">Nannocystis exedens</name>
    <dbReference type="NCBI Taxonomy" id="54"/>
    <lineage>
        <taxon>Bacteria</taxon>
        <taxon>Pseudomonadati</taxon>
        <taxon>Myxococcota</taxon>
        <taxon>Polyangia</taxon>
        <taxon>Nannocystales</taxon>
        <taxon>Nannocystaceae</taxon>
        <taxon>Nannocystis</taxon>
    </lineage>
</organism>
<evidence type="ECO:0000256" key="1">
    <source>
        <dbReference type="SAM" id="MobiDB-lite"/>
    </source>
</evidence>
<dbReference type="AlphaFoldDB" id="A0A1I2HN86"/>
<proteinExistence type="predicted"/>